<dbReference type="SUPFAM" id="SSF88697">
    <property type="entry name" value="PUA domain-like"/>
    <property type="match status" value="1"/>
</dbReference>
<dbReference type="InterPro" id="IPR039757">
    <property type="entry name" value="EIF2D"/>
</dbReference>
<dbReference type="Pfam" id="PF25304">
    <property type="entry name" value="WHD_eIF2D"/>
    <property type="match status" value="1"/>
</dbReference>
<feature type="domain" description="SUI1" evidence="3">
    <location>
        <begin position="490"/>
        <end position="562"/>
    </location>
</feature>
<dbReference type="InterPro" id="IPR003121">
    <property type="entry name" value="SWIB_MDM2_domain"/>
</dbReference>
<dbReference type="InterPro" id="IPR001950">
    <property type="entry name" value="SUI1"/>
</dbReference>
<dbReference type="PANTHER" id="PTHR12217:SF4">
    <property type="entry name" value="EUKARYOTIC TRANSLATION INITIATION FACTOR 2D"/>
    <property type="match status" value="1"/>
</dbReference>
<dbReference type="CDD" id="cd11610">
    <property type="entry name" value="eIF2D_N"/>
    <property type="match status" value="1"/>
</dbReference>
<dbReference type="GO" id="GO:0003723">
    <property type="term" value="F:RNA binding"/>
    <property type="evidence" value="ECO:0007669"/>
    <property type="project" value="InterPro"/>
</dbReference>
<dbReference type="EMBL" id="BMAV01028010">
    <property type="protein sequence ID" value="GFS64191.1"/>
    <property type="molecule type" value="Genomic_DNA"/>
</dbReference>
<dbReference type="SUPFAM" id="SSF55159">
    <property type="entry name" value="eIF1-like"/>
    <property type="match status" value="1"/>
</dbReference>
<sequence>MFKKPHKVKSNTTVRGSERRRLRGLVETSFPNLSANDINTLIPNKSEMNQIKSMTHSGNIAMIYGCAQNPIFFQIEERCYPSIYTLWMYPKLLPTVVTTSIVLEKIANGADLMAPGIIIEDYLISEMGDLKVNDICAVRIIGNKAPVAVGIALLSKADLCQDGIKGKGISIIHCYKDNLWLSGDQTALPLIPEDEPIDLANEIENMDLDAETQLENSPNENLDVVLTESKNQNSINENITNEEECIEKETSPSYTMDEILHHSFLTALKVSGKKITLPLLTSTFYSSYVIKSCPPALNLDVKKTTHKKLSVFLKKMQKEGLIQIKELSKGVESIVSINLEKDIIRTYRLEPLFKSHKEEVKEKCVEEPPTANIQLNYKFPLVTELYVISAQVKTLFDKYKMKKGDTIPATTVKEVLKRYIKDNSLQNELNPRMVTLDPILSDCVGKKGGNTCAMTWEQLQEAIVSNMPPAYQVEFENKDSIVKKGKLEPIQVTVETRTGNKKVTLINNLNTYGINPEKLAHHVQVAVAASTSITPTQNGKGMLLLIQGNQVRYLQKLFIEIFKVPRKYLQGLDNIPSKKK</sequence>
<dbReference type="PROSITE" id="PS50890">
    <property type="entry name" value="PUA"/>
    <property type="match status" value="1"/>
</dbReference>
<dbReference type="AlphaFoldDB" id="A0A8X6IX86"/>
<dbReference type="PANTHER" id="PTHR12217">
    <property type="entry name" value="EUKARYOTIC TRANSLATION INITIATION FACTOR 2D"/>
    <property type="match status" value="1"/>
</dbReference>
<proteinExistence type="inferred from homology"/>
<dbReference type="Proteomes" id="UP000886998">
    <property type="component" value="Unassembled WGS sequence"/>
</dbReference>
<feature type="domain" description="DM2" evidence="4">
    <location>
        <begin position="384"/>
        <end position="469"/>
    </location>
</feature>
<keyword evidence="5" id="KW-0648">Protein biosynthesis</keyword>
<protein>
    <submittedName>
        <fullName evidence="5">Eukaryotic translation initiation factor 2D</fullName>
    </submittedName>
</protein>
<dbReference type="Gene3D" id="3.30.780.10">
    <property type="entry name" value="SUI1-like domain"/>
    <property type="match status" value="1"/>
</dbReference>
<comment type="caution">
    <text evidence="5">The sequence shown here is derived from an EMBL/GenBank/DDBJ whole genome shotgun (WGS) entry which is preliminary data.</text>
</comment>
<gene>
    <name evidence="5" type="primary">Eif2d</name>
    <name evidence="5" type="ORF">TNIN_316331</name>
</gene>
<dbReference type="SUPFAM" id="SSF47592">
    <property type="entry name" value="SWIB/MDM2 domain"/>
    <property type="match status" value="1"/>
</dbReference>
<dbReference type="InterPro" id="IPR041366">
    <property type="entry name" value="Pre-PUA"/>
</dbReference>
<dbReference type="Pfam" id="PF26291">
    <property type="entry name" value="SWIB_eIF2D"/>
    <property type="match status" value="1"/>
</dbReference>
<dbReference type="GO" id="GO:0001731">
    <property type="term" value="P:formation of translation preinitiation complex"/>
    <property type="evidence" value="ECO:0007669"/>
    <property type="project" value="InterPro"/>
</dbReference>
<evidence type="ECO:0000313" key="5">
    <source>
        <dbReference type="EMBL" id="GFS64191.1"/>
    </source>
</evidence>
<evidence type="ECO:0000256" key="1">
    <source>
        <dbReference type="ARBA" id="ARBA00010359"/>
    </source>
</evidence>
<organism evidence="5 6">
    <name type="scientific">Trichonephila inaurata madagascariensis</name>
    <dbReference type="NCBI Taxonomy" id="2747483"/>
    <lineage>
        <taxon>Eukaryota</taxon>
        <taxon>Metazoa</taxon>
        <taxon>Ecdysozoa</taxon>
        <taxon>Arthropoda</taxon>
        <taxon>Chelicerata</taxon>
        <taxon>Arachnida</taxon>
        <taxon>Araneae</taxon>
        <taxon>Araneomorphae</taxon>
        <taxon>Entelegynae</taxon>
        <taxon>Araneoidea</taxon>
        <taxon>Nephilidae</taxon>
        <taxon>Trichonephila</taxon>
        <taxon>Trichonephila inaurata</taxon>
    </lineage>
</organism>
<keyword evidence="6" id="KW-1185">Reference proteome</keyword>
<name>A0A8X6IX86_9ARAC</name>
<dbReference type="InterPro" id="IPR048248">
    <property type="entry name" value="PUA_eIF2d-like"/>
</dbReference>
<evidence type="ECO:0000256" key="2">
    <source>
        <dbReference type="ARBA" id="ARBA00022490"/>
    </source>
</evidence>
<evidence type="ECO:0000259" key="4">
    <source>
        <dbReference type="PROSITE" id="PS51925"/>
    </source>
</evidence>
<dbReference type="PROSITE" id="PS50296">
    <property type="entry name" value="SUI1"/>
    <property type="match status" value="1"/>
</dbReference>
<dbReference type="InterPro" id="IPR039759">
    <property type="entry name" value="eIF2D_SUI1"/>
</dbReference>
<evidence type="ECO:0000259" key="3">
    <source>
        <dbReference type="PROSITE" id="PS50296"/>
    </source>
</evidence>
<dbReference type="PROSITE" id="PS51925">
    <property type="entry name" value="SWIB_MDM2"/>
    <property type="match status" value="1"/>
</dbReference>
<keyword evidence="2" id="KW-0963">Cytoplasm</keyword>
<accession>A0A8X6IX86</accession>
<dbReference type="Pfam" id="PF17832">
    <property type="entry name" value="Pre-PUA"/>
    <property type="match status" value="1"/>
</dbReference>
<dbReference type="GO" id="GO:0003743">
    <property type="term" value="F:translation initiation factor activity"/>
    <property type="evidence" value="ECO:0007669"/>
    <property type="project" value="UniProtKB-KW"/>
</dbReference>
<dbReference type="Pfam" id="PF26292">
    <property type="entry name" value="PUA_elF2D"/>
    <property type="match status" value="1"/>
</dbReference>
<dbReference type="Pfam" id="PF01253">
    <property type="entry name" value="SUI1"/>
    <property type="match status" value="1"/>
</dbReference>
<reference evidence="5" key="1">
    <citation type="submission" date="2020-08" db="EMBL/GenBank/DDBJ databases">
        <title>Multicomponent nature underlies the extraordinary mechanical properties of spider dragline silk.</title>
        <authorList>
            <person name="Kono N."/>
            <person name="Nakamura H."/>
            <person name="Mori M."/>
            <person name="Yoshida Y."/>
            <person name="Ohtoshi R."/>
            <person name="Malay A.D."/>
            <person name="Moran D.A.P."/>
            <person name="Tomita M."/>
            <person name="Numata K."/>
            <person name="Arakawa K."/>
        </authorList>
    </citation>
    <scope>NUCLEOTIDE SEQUENCE</scope>
</reference>
<dbReference type="InterPro" id="IPR057429">
    <property type="entry name" value="WH_eIF2D"/>
</dbReference>
<dbReference type="InterPro" id="IPR004521">
    <property type="entry name" value="Uncharacterised_CHP00451"/>
</dbReference>
<dbReference type="InterPro" id="IPR015947">
    <property type="entry name" value="PUA-like_sf"/>
</dbReference>
<dbReference type="InterPro" id="IPR058886">
    <property type="entry name" value="SWIB_eIF2D"/>
</dbReference>
<evidence type="ECO:0000313" key="6">
    <source>
        <dbReference type="Proteomes" id="UP000886998"/>
    </source>
</evidence>
<dbReference type="InterPro" id="IPR036877">
    <property type="entry name" value="SUI1_dom_sf"/>
</dbReference>
<dbReference type="FunFam" id="3.10.400.20:FF:000002">
    <property type="entry name" value="Eukaryotic translation initiation factor 2D"/>
    <property type="match status" value="1"/>
</dbReference>
<dbReference type="NCBIfam" id="TIGR00451">
    <property type="entry name" value="unchar_dom_2"/>
    <property type="match status" value="1"/>
</dbReference>
<keyword evidence="5" id="KW-0396">Initiation factor</keyword>
<comment type="similarity">
    <text evidence="1">Belongs to the eIF2D family.</text>
</comment>
<dbReference type="CDD" id="cd11608">
    <property type="entry name" value="eIF2D_C"/>
    <property type="match status" value="1"/>
</dbReference>
<dbReference type="CDD" id="cd21156">
    <property type="entry name" value="PUA_eIF2d-like"/>
    <property type="match status" value="1"/>
</dbReference>
<dbReference type="InterPro" id="IPR048247">
    <property type="entry name" value="eIF2D_N"/>
</dbReference>
<dbReference type="Gene3D" id="3.10.400.20">
    <property type="match status" value="1"/>
</dbReference>
<dbReference type="InterPro" id="IPR036885">
    <property type="entry name" value="SWIB_MDM2_dom_sf"/>
</dbReference>
<dbReference type="OrthoDB" id="199771at2759"/>